<gene>
    <name evidence="4" type="ORF">HNQ59_002809</name>
</gene>
<dbReference type="Gene3D" id="3.40.630.30">
    <property type="match status" value="1"/>
</dbReference>
<evidence type="ECO:0000256" key="1">
    <source>
        <dbReference type="ARBA" id="ARBA00022679"/>
    </source>
</evidence>
<dbReference type="PANTHER" id="PTHR43877">
    <property type="entry name" value="AMINOALKYLPHOSPHONATE N-ACETYLTRANSFERASE-RELATED-RELATED"/>
    <property type="match status" value="1"/>
</dbReference>
<keyword evidence="5" id="KW-1185">Reference proteome</keyword>
<keyword evidence="2" id="KW-0012">Acyltransferase</keyword>
<evidence type="ECO:0000259" key="3">
    <source>
        <dbReference type="PROSITE" id="PS51186"/>
    </source>
</evidence>
<dbReference type="EMBL" id="JACHHY010000017">
    <property type="protein sequence ID" value="MBB5019507.1"/>
    <property type="molecule type" value="Genomic_DNA"/>
</dbReference>
<dbReference type="Proteomes" id="UP000575898">
    <property type="component" value="Unassembled WGS sequence"/>
</dbReference>
<protein>
    <submittedName>
        <fullName evidence="4">Ribosomal protein S18 acetylase RimI-like enzyme</fullName>
    </submittedName>
</protein>
<dbReference type="PANTHER" id="PTHR43877:SF2">
    <property type="entry name" value="AMINOALKYLPHOSPHONATE N-ACETYLTRANSFERASE-RELATED"/>
    <property type="match status" value="1"/>
</dbReference>
<dbReference type="PROSITE" id="PS51186">
    <property type="entry name" value="GNAT"/>
    <property type="match status" value="1"/>
</dbReference>
<dbReference type="AlphaFoldDB" id="A0A840MQY4"/>
<dbReference type="InterPro" id="IPR016181">
    <property type="entry name" value="Acyl_CoA_acyltransferase"/>
</dbReference>
<keyword evidence="4" id="KW-0687">Ribonucleoprotein</keyword>
<evidence type="ECO:0000256" key="2">
    <source>
        <dbReference type="ARBA" id="ARBA00023315"/>
    </source>
</evidence>
<accession>A0A840MQY4</accession>
<dbReference type="Pfam" id="PF00583">
    <property type="entry name" value="Acetyltransf_1"/>
    <property type="match status" value="1"/>
</dbReference>
<dbReference type="InterPro" id="IPR000182">
    <property type="entry name" value="GNAT_dom"/>
</dbReference>
<feature type="domain" description="N-acetyltransferase" evidence="3">
    <location>
        <begin position="1"/>
        <end position="148"/>
    </location>
</feature>
<comment type="caution">
    <text evidence="4">The sequence shown here is derived from an EMBL/GenBank/DDBJ whole genome shotgun (WGS) entry which is preliminary data.</text>
</comment>
<sequence>MEVVRCDLRHLDQVAGLFDEYRQFYEQPSHIEAGRHFLEHNLLHDKALLFMVQLETGEVVGFAQLYPSYCSITLKKYHYLSDLYVRPSARRHGCARFLMRYLIDHFEAQQIGRLTLETATSNHAAQSLYESLGYEREQVFLTYHYLYR</sequence>
<dbReference type="InterPro" id="IPR050832">
    <property type="entry name" value="Bact_Acetyltransf"/>
</dbReference>
<dbReference type="GO" id="GO:0016747">
    <property type="term" value="F:acyltransferase activity, transferring groups other than amino-acyl groups"/>
    <property type="evidence" value="ECO:0007669"/>
    <property type="project" value="InterPro"/>
</dbReference>
<keyword evidence="4" id="KW-0689">Ribosomal protein</keyword>
<keyword evidence="1" id="KW-0808">Transferase</keyword>
<dbReference type="RefSeq" id="WP_184040497.1">
    <property type="nucleotide sequence ID" value="NZ_JACHHY010000017.1"/>
</dbReference>
<dbReference type="SUPFAM" id="SSF55729">
    <property type="entry name" value="Acyl-CoA N-acyltransferases (Nat)"/>
    <property type="match status" value="1"/>
</dbReference>
<evidence type="ECO:0000313" key="5">
    <source>
        <dbReference type="Proteomes" id="UP000575898"/>
    </source>
</evidence>
<dbReference type="GO" id="GO:0005840">
    <property type="term" value="C:ribosome"/>
    <property type="evidence" value="ECO:0007669"/>
    <property type="project" value="UniProtKB-KW"/>
</dbReference>
<evidence type="ECO:0000313" key="4">
    <source>
        <dbReference type="EMBL" id="MBB5019507.1"/>
    </source>
</evidence>
<proteinExistence type="predicted"/>
<name>A0A840MQY4_9PROT</name>
<reference evidence="4 5" key="1">
    <citation type="submission" date="2020-08" db="EMBL/GenBank/DDBJ databases">
        <title>Genomic Encyclopedia of Type Strains, Phase IV (KMG-IV): sequencing the most valuable type-strain genomes for metagenomic binning, comparative biology and taxonomic classification.</title>
        <authorList>
            <person name="Goeker M."/>
        </authorList>
    </citation>
    <scope>NUCLEOTIDE SEQUENCE [LARGE SCALE GENOMIC DNA]</scope>
    <source>
        <strain evidence="4 5">DSM 27165</strain>
    </source>
</reference>
<organism evidence="4 5">
    <name type="scientific">Chitinivorax tropicus</name>
    <dbReference type="NCBI Taxonomy" id="714531"/>
    <lineage>
        <taxon>Bacteria</taxon>
        <taxon>Pseudomonadati</taxon>
        <taxon>Pseudomonadota</taxon>
        <taxon>Betaproteobacteria</taxon>
        <taxon>Chitinivorax</taxon>
    </lineage>
</organism>
<dbReference type="CDD" id="cd04301">
    <property type="entry name" value="NAT_SF"/>
    <property type="match status" value="1"/>
</dbReference>